<name>A0A511N0P3_DEIC1</name>
<sequence>MEPNKRPPALESRGSYILHLKRRGDMLLFVLQNLRTGERQEFHSWEGLQHHLADRMASGLR</sequence>
<proteinExistence type="predicted"/>
<evidence type="ECO:0000313" key="2">
    <source>
        <dbReference type="Proteomes" id="UP000321306"/>
    </source>
</evidence>
<keyword evidence="2" id="KW-1185">Reference proteome</keyword>
<reference evidence="1 2" key="1">
    <citation type="submission" date="2019-07" db="EMBL/GenBank/DDBJ databases">
        <title>Whole genome shotgun sequence of Deinococcus cellulosilyticus NBRC 106333.</title>
        <authorList>
            <person name="Hosoyama A."/>
            <person name="Uohara A."/>
            <person name="Ohji S."/>
            <person name="Ichikawa N."/>
        </authorList>
    </citation>
    <scope>NUCLEOTIDE SEQUENCE [LARGE SCALE GENOMIC DNA]</scope>
    <source>
        <strain evidence="1 2">NBRC 106333</strain>
    </source>
</reference>
<dbReference type="Proteomes" id="UP000321306">
    <property type="component" value="Unassembled WGS sequence"/>
</dbReference>
<dbReference type="EMBL" id="BJXB01000008">
    <property type="protein sequence ID" value="GEM46432.1"/>
    <property type="molecule type" value="Genomic_DNA"/>
</dbReference>
<organism evidence="1 2">
    <name type="scientific">Deinococcus cellulosilyticus (strain DSM 18568 / NBRC 106333 / KACC 11606 / 5516J-15)</name>
    <dbReference type="NCBI Taxonomy" id="1223518"/>
    <lineage>
        <taxon>Bacteria</taxon>
        <taxon>Thermotogati</taxon>
        <taxon>Deinococcota</taxon>
        <taxon>Deinococci</taxon>
        <taxon>Deinococcales</taxon>
        <taxon>Deinococcaceae</taxon>
        <taxon>Deinococcus</taxon>
    </lineage>
</organism>
<accession>A0A511N0P3</accession>
<comment type="caution">
    <text evidence="1">The sequence shown here is derived from an EMBL/GenBank/DDBJ whole genome shotgun (WGS) entry which is preliminary data.</text>
</comment>
<evidence type="ECO:0000313" key="1">
    <source>
        <dbReference type="EMBL" id="GEM46432.1"/>
    </source>
</evidence>
<gene>
    <name evidence="1" type="ORF">DC3_20670</name>
</gene>
<dbReference type="RefSeq" id="WP_146884254.1">
    <property type="nucleotide sequence ID" value="NZ_BJXB01000008.1"/>
</dbReference>
<protein>
    <submittedName>
        <fullName evidence="1">Uncharacterized protein</fullName>
    </submittedName>
</protein>
<dbReference type="AlphaFoldDB" id="A0A511N0P3"/>